<dbReference type="InterPro" id="IPR006439">
    <property type="entry name" value="HAD-SF_hydro_IA"/>
</dbReference>
<dbReference type="SUPFAM" id="SSF56784">
    <property type="entry name" value="HAD-like"/>
    <property type="match status" value="1"/>
</dbReference>
<sequence>MTIRAIIFDVDGTLADTEDAHRKSFNKAFAENGMDWNWDVALYDKLLKVTGGKERIKHFVETCLPDFSRPADYEGFVKNLHAVKTRHYTGMLSAGHIPLRPGIKQLIHDAHAAGMTLAIATTTTPENVSALLEVGLGKNWADYFSANGCGDIVPHKKPAPDIYFWVLDKLGLSAAECIAVEDSENGLRSSLAAGIKTFVTVNHYTRNQNFAGAASVFDDLSNLHDFYRSSGLPLSKPQVPV</sequence>
<dbReference type="InterPro" id="IPR036412">
    <property type="entry name" value="HAD-like_sf"/>
</dbReference>
<dbReference type="AlphaFoldDB" id="A0A139BP94"/>
<comment type="caution">
    <text evidence="1">The sequence shown here is derived from an EMBL/GenBank/DDBJ whole genome shotgun (WGS) entry which is preliminary data.</text>
</comment>
<dbReference type="Gene3D" id="1.10.150.240">
    <property type="entry name" value="Putative phosphatase, domain 2"/>
    <property type="match status" value="1"/>
</dbReference>
<dbReference type="GO" id="GO:0016787">
    <property type="term" value="F:hydrolase activity"/>
    <property type="evidence" value="ECO:0007669"/>
    <property type="project" value="UniProtKB-KW"/>
</dbReference>
<dbReference type="SFLD" id="SFLDG01129">
    <property type="entry name" value="C1.5:_HAD__Beta-PGM__Phosphata"/>
    <property type="match status" value="1"/>
</dbReference>
<dbReference type="SFLD" id="SFLDG01135">
    <property type="entry name" value="C1.5.6:_HAD__Beta-PGM__Phospha"/>
    <property type="match status" value="1"/>
</dbReference>
<name>A0A139BP94_9PROT</name>
<dbReference type="SFLD" id="SFLDF00035">
    <property type="entry name" value="phosphoglycolate_phosphatase"/>
    <property type="match status" value="1"/>
</dbReference>
<dbReference type="Pfam" id="PF00702">
    <property type="entry name" value="Hydrolase"/>
    <property type="match status" value="1"/>
</dbReference>
<evidence type="ECO:0000313" key="2">
    <source>
        <dbReference type="Proteomes" id="UP000070578"/>
    </source>
</evidence>
<dbReference type="InterPro" id="IPR044999">
    <property type="entry name" value="CbbY-like"/>
</dbReference>
<dbReference type="PATRIC" id="fig|1796491.3.peg.3357"/>
<dbReference type="InterPro" id="IPR023198">
    <property type="entry name" value="PGP-like_dom2"/>
</dbReference>
<proteinExistence type="predicted"/>
<dbReference type="NCBIfam" id="TIGR01509">
    <property type="entry name" value="HAD-SF-IA-v3"/>
    <property type="match status" value="1"/>
</dbReference>
<gene>
    <name evidence="1" type="ORF">AWT59_3055</name>
</gene>
<accession>A0A139BP94</accession>
<dbReference type="Proteomes" id="UP000070578">
    <property type="component" value="Unassembled WGS sequence"/>
</dbReference>
<dbReference type="PANTHER" id="PTHR42896:SF2">
    <property type="entry name" value="CBBY-LIKE PROTEIN"/>
    <property type="match status" value="1"/>
</dbReference>
<dbReference type="PANTHER" id="PTHR42896">
    <property type="entry name" value="XYLULOSE-1,5-BISPHOSPHATE (XUBP) PHOSPHATASE"/>
    <property type="match status" value="1"/>
</dbReference>
<keyword evidence="1" id="KW-0378">Hydrolase</keyword>
<reference evidence="1 2" key="1">
    <citation type="submission" date="2016-02" db="EMBL/GenBank/DDBJ databases">
        <authorList>
            <person name="Wen L."/>
            <person name="He K."/>
            <person name="Yang H."/>
        </authorList>
    </citation>
    <scope>NUCLEOTIDE SEQUENCE [LARGE SCALE GENOMIC DNA]</scope>
    <source>
        <strain evidence="1">ShG14-8</strain>
    </source>
</reference>
<dbReference type="SFLD" id="SFLDS00003">
    <property type="entry name" value="Haloacid_Dehalogenase"/>
    <property type="match status" value="1"/>
</dbReference>
<evidence type="ECO:0000313" key="1">
    <source>
        <dbReference type="EMBL" id="KXS30821.1"/>
    </source>
</evidence>
<protein>
    <submittedName>
        <fullName evidence="1">HAD-superfamily hydrolase, subfamily IA, variant 3</fullName>
    </submittedName>
</protein>
<dbReference type="InterPro" id="IPR023214">
    <property type="entry name" value="HAD_sf"/>
</dbReference>
<dbReference type="CDD" id="cd07528">
    <property type="entry name" value="HAD_CbbY-like"/>
    <property type="match status" value="1"/>
</dbReference>
<reference evidence="1 2" key="2">
    <citation type="submission" date="2016-03" db="EMBL/GenBank/DDBJ databases">
        <title>New uncultured bacterium of the family Gallionellaceae from acid mine drainage: description and reconstruction of genome based on metagenomic analysis of microbial community.</title>
        <authorList>
            <person name="Kadnikov V."/>
            <person name="Ivasenko D."/>
            <person name="Beletsky A."/>
            <person name="Mardanov A."/>
            <person name="Danilova E."/>
            <person name="Pimenov N."/>
            <person name="Karnachuk O."/>
            <person name="Ravin N."/>
        </authorList>
    </citation>
    <scope>NUCLEOTIDE SEQUENCE [LARGE SCALE GENOMIC DNA]</scope>
    <source>
        <strain evidence="1">ShG14-8</strain>
    </source>
</reference>
<dbReference type="EMBL" id="LSLI01000137">
    <property type="protein sequence ID" value="KXS30821.1"/>
    <property type="molecule type" value="Genomic_DNA"/>
</dbReference>
<dbReference type="Gene3D" id="3.40.50.1000">
    <property type="entry name" value="HAD superfamily/HAD-like"/>
    <property type="match status" value="1"/>
</dbReference>
<organism evidence="1 2">
    <name type="scientific">Candidatus Gallionella acididurans</name>
    <dbReference type="NCBI Taxonomy" id="1796491"/>
    <lineage>
        <taxon>Bacteria</taxon>
        <taxon>Pseudomonadati</taxon>
        <taxon>Pseudomonadota</taxon>
        <taxon>Betaproteobacteria</taxon>
        <taxon>Nitrosomonadales</taxon>
        <taxon>Gallionellaceae</taxon>
        <taxon>Gallionella</taxon>
    </lineage>
</organism>